<reference evidence="1 2" key="1">
    <citation type="journal article" date="2011" name="Appl. Environ. Microbiol.">
        <title>Methanogenic archaea isolated from Taiwan's Chelungpu fault.</title>
        <authorList>
            <person name="Wu S.Y."/>
            <person name="Lai M.C."/>
        </authorList>
    </citation>
    <scope>NUCLEOTIDE SEQUENCE [LARGE SCALE GENOMIC DNA]</scope>
    <source>
        <strain evidence="1 2">St545Mb</strain>
    </source>
</reference>
<sequence>MSEYTVGELTGMKGLLLIAEDFHDDVMKDILCCLEEPYEVMARVEARGRKGSTFISVIVDQKPDLR</sequence>
<organism evidence="1 2">
    <name type="scientific">Methanolobus chelungpuianus</name>
    <dbReference type="NCBI Taxonomy" id="502115"/>
    <lineage>
        <taxon>Archaea</taxon>
        <taxon>Methanobacteriati</taxon>
        <taxon>Methanobacteriota</taxon>
        <taxon>Stenosarchaea group</taxon>
        <taxon>Methanomicrobia</taxon>
        <taxon>Methanosarcinales</taxon>
        <taxon>Methanosarcinaceae</taxon>
        <taxon>Methanolobus</taxon>
    </lineage>
</organism>
<dbReference type="AlphaFoldDB" id="A0AAE3H939"/>
<keyword evidence="2" id="KW-1185">Reference proteome</keyword>
<dbReference type="Proteomes" id="UP001206983">
    <property type="component" value="Unassembled WGS sequence"/>
</dbReference>
<name>A0AAE3H939_9EURY</name>
<gene>
    <name evidence="1" type="ORF">PV02_03825</name>
</gene>
<protein>
    <submittedName>
        <fullName evidence="1">Uncharacterized protein</fullName>
    </submittedName>
</protein>
<comment type="caution">
    <text evidence="1">The sequence shown here is derived from an EMBL/GenBank/DDBJ whole genome shotgun (WGS) entry which is preliminary data.</text>
</comment>
<proteinExistence type="predicted"/>
<accession>A0AAE3H939</accession>
<evidence type="ECO:0000313" key="1">
    <source>
        <dbReference type="EMBL" id="MCQ6962261.1"/>
    </source>
</evidence>
<dbReference type="EMBL" id="JTEO01000002">
    <property type="protein sequence ID" value="MCQ6962261.1"/>
    <property type="molecule type" value="Genomic_DNA"/>
</dbReference>
<evidence type="ECO:0000313" key="2">
    <source>
        <dbReference type="Proteomes" id="UP001206983"/>
    </source>
</evidence>